<accession>A0A183FQV1</accession>
<dbReference type="WBParaSite" id="HPBE_0001014901-mRNA-1">
    <property type="protein sequence ID" value="HPBE_0001014901-mRNA-1"/>
    <property type="gene ID" value="HPBE_0001014901"/>
</dbReference>
<dbReference type="AlphaFoldDB" id="A0A183FQV1"/>
<evidence type="ECO:0000313" key="1">
    <source>
        <dbReference type="EMBL" id="VDO83886.1"/>
    </source>
</evidence>
<name>A0A183FQV1_HELPZ</name>
<protein>
    <submittedName>
        <fullName evidence="1 3">Uncharacterized protein</fullName>
    </submittedName>
</protein>
<accession>A0A3P7Y8B6</accession>
<dbReference type="Proteomes" id="UP000050761">
    <property type="component" value="Unassembled WGS sequence"/>
</dbReference>
<reference evidence="3" key="2">
    <citation type="submission" date="2019-09" db="UniProtKB">
        <authorList>
            <consortium name="WormBaseParasite"/>
        </authorList>
    </citation>
    <scope>IDENTIFICATION</scope>
</reference>
<gene>
    <name evidence="1" type="ORF">HPBE_LOCUS10150</name>
</gene>
<proteinExistence type="predicted"/>
<keyword evidence="2" id="KW-1185">Reference proteome</keyword>
<reference evidence="1 2" key="1">
    <citation type="submission" date="2018-11" db="EMBL/GenBank/DDBJ databases">
        <authorList>
            <consortium name="Pathogen Informatics"/>
        </authorList>
    </citation>
    <scope>NUCLEOTIDE SEQUENCE [LARGE SCALE GENOMIC DNA]</scope>
</reference>
<evidence type="ECO:0000313" key="3">
    <source>
        <dbReference type="WBParaSite" id="HPBE_0001014901-mRNA-1"/>
    </source>
</evidence>
<sequence length="230" mass="25595">MRSGPWGAVGGTGRAEVVILRWRPVAPATEAEAAHRLRTLRPRSSCSFASARSRLGLASALHSTLHHLMAAPPLSSALPPYDVNVVNEVRSRMMAVSVRRRPTDFPVRSGRSGARSTAINHKHLLWKAVDFLLLRGRRADEFRQIVQLMSGVEFAAARCWMSNEALSGRSFIWKAVDPRNSRPRVLPSKCARTTGDKVRQQLHFLLSNFREAYAAHRKRCGPALLFGVII</sequence>
<evidence type="ECO:0000313" key="2">
    <source>
        <dbReference type="Proteomes" id="UP000050761"/>
    </source>
</evidence>
<dbReference type="EMBL" id="UZAH01026666">
    <property type="protein sequence ID" value="VDO83886.1"/>
    <property type="molecule type" value="Genomic_DNA"/>
</dbReference>
<organism evidence="2 3">
    <name type="scientific">Heligmosomoides polygyrus</name>
    <name type="common">Parasitic roundworm</name>
    <dbReference type="NCBI Taxonomy" id="6339"/>
    <lineage>
        <taxon>Eukaryota</taxon>
        <taxon>Metazoa</taxon>
        <taxon>Ecdysozoa</taxon>
        <taxon>Nematoda</taxon>
        <taxon>Chromadorea</taxon>
        <taxon>Rhabditida</taxon>
        <taxon>Rhabditina</taxon>
        <taxon>Rhabditomorpha</taxon>
        <taxon>Strongyloidea</taxon>
        <taxon>Heligmosomidae</taxon>
        <taxon>Heligmosomoides</taxon>
    </lineage>
</organism>